<evidence type="ECO:0000256" key="1">
    <source>
        <dbReference type="SAM" id="Phobius"/>
    </source>
</evidence>
<proteinExistence type="predicted"/>
<accession>A0A0P1A4R8</accession>
<keyword evidence="1" id="KW-0812">Transmembrane</keyword>
<evidence type="ECO:0000313" key="3">
    <source>
        <dbReference type="Proteomes" id="UP000054928"/>
    </source>
</evidence>
<keyword evidence="1" id="KW-1133">Transmembrane helix</keyword>
<dbReference type="EMBL" id="CCYD01000007">
    <property type="protein sequence ID" value="CEG35168.1"/>
    <property type="molecule type" value="Genomic_DNA"/>
</dbReference>
<dbReference type="AlphaFoldDB" id="A0A0P1A4R8"/>
<sequence>MSIGSLQFSFSEDTEHFFAESFDDVAKMATDLDTSASVGLQQQRDLKRDNLPIAIITSAVDSFTQEGNLDDIIKDIKRTSSSHSLIKRNTEEMRTGRGSFGSYVVTGSSSSNIAMGNTNSTAQIQVEPSGTNSLDFDMNELDELTNYFLWDNDVAMFDHRETQTKSTIMNQRVAMAGQNSQLTKMHSLDFDAEVSICESSTRSKIVVGEVKFEDTVPISSFVANPVTAMSFSCPHYPTVIDIQTKFLDKYWRNDRKNIQCFPRCPEHGDYYRVRIENLQHRCKGVCRAPVRAHVCIPAPVSASVTQHGLLVLARCNSTFSRNSNSTEQQLLSLPEIKALRAVSAVGTVDNFTLDTEGVNFDVIFHPDVWKFEFDLPKKRRYVQNSNSNVPLYGADRDIDGDLASAEFLYFFEIDVFYSSDQTHFERLGHMKSKSFQIGNTRTLLRRRNKLVGENHIIGGSYATDSDQLADVDELPEKKRIKVAKSRHEIVSGKSFSEDGFGSSGLTGSRVSTANNAGEDIFSSPKRDFPDEKSTILNVDRLSKFDFQDVVNWKKDLSEFSQVKVNFWEDGNIEDAVASNYFPFISPKQNSGNVLAIYSPVFAALPMKAQSNDQPVTSGSRVMEKAPSLAKFMVYSLVCVPLSMLLLPVGLILLIGFLIFPPAASKIVSTLDAMSDLELSRANISCTSEDHRMVLNRLIEHKDEHAGNLMTVMFRYHTKGKVWGRIFYFSGAKFVFSIISIIPAFFLTSMAGLLYPIRPVSSALAKSACGFALWSREYTRETMGKPLARVDEVDAVV</sequence>
<dbReference type="OrthoDB" id="164060at2759"/>
<feature type="transmembrane region" description="Helical" evidence="1">
    <location>
        <begin position="733"/>
        <end position="756"/>
    </location>
</feature>
<keyword evidence="3" id="KW-1185">Reference proteome</keyword>
<dbReference type="GeneID" id="36408975"/>
<dbReference type="RefSeq" id="XP_024571537.1">
    <property type="nucleotide sequence ID" value="XM_024716112.1"/>
</dbReference>
<protein>
    <recommendedName>
        <fullName evidence="4">Transmembrane protein</fullName>
    </recommendedName>
</protein>
<feature type="transmembrane region" description="Helical" evidence="1">
    <location>
        <begin position="631"/>
        <end position="659"/>
    </location>
</feature>
<reference evidence="3" key="1">
    <citation type="submission" date="2014-09" db="EMBL/GenBank/DDBJ databases">
        <authorList>
            <person name="Sharma Rahul"/>
            <person name="Thines Marco"/>
        </authorList>
    </citation>
    <scope>NUCLEOTIDE SEQUENCE [LARGE SCALE GENOMIC DNA]</scope>
</reference>
<evidence type="ECO:0008006" key="4">
    <source>
        <dbReference type="Google" id="ProtNLM"/>
    </source>
</evidence>
<keyword evidence="1" id="KW-0472">Membrane</keyword>
<organism evidence="2 3">
    <name type="scientific">Plasmopara halstedii</name>
    <name type="common">Downy mildew of sunflower</name>
    <dbReference type="NCBI Taxonomy" id="4781"/>
    <lineage>
        <taxon>Eukaryota</taxon>
        <taxon>Sar</taxon>
        <taxon>Stramenopiles</taxon>
        <taxon>Oomycota</taxon>
        <taxon>Peronosporomycetes</taxon>
        <taxon>Peronosporales</taxon>
        <taxon>Peronosporaceae</taxon>
        <taxon>Plasmopara</taxon>
    </lineage>
</organism>
<name>A0A0P1A4R8_PLAHL</name>
<evidence type="ECO:0000313" key="2">
    <source>
        <dbReference type="EMBL" id="CEG35168.1"/>
    </source>
</evidence>
<dbReference type="OMA" id="PGTNFLQ"/>
<dbReference type="Proteomes" id="UP000054928">
    <property type="component" value="Unassembled WGS sequence"/>
</dbReference>